<keyword evidence="3" id="KW-0175">Coiled coil</keyword>
<feature type="domain" description="VWFA" evidence="5">
    <location>
        <begin position="260"/>
        <end position="433"/>
    </location>
</feature>
<dbReference type="Gene3D" id="1.10.530.40">
    <property type="match status" value="1"/>
</dbReference>
<dbReference type="InterPro" id="IPR002035">
    <property type="entry name" value="VWF_A"/>
</dbReference>
<keyword evidence="6" id="KW-0176">Collagen</keyword>
<protein>
    <submittedName>
        <fullName evidence="6">Collagen alpha-1 chain-like</fullName>
    </submittedName>
</protein>
<keyword evidence="1" id="KW-0929">Antimicrobial</keyword>
<dbReference type="InParanoid" id="A0A077ZQS7"/>
<evidence type="ECO:0000256" key="4">
    <source>
        <dbReference type="SAM" id="SignalP"/>
    </source>
</evidence>
<dbReference type="OrthoDB" id="372508at2759"/>
<keyword evidence="7" id="KW-1185">Reference proteome</keyword>
<dbReference type="InterPro" id="IPR036465">
    <property type="entry name" value="vWFA_dom_sf"/>
</dbReference>
<keyword evidence="4" id="KW-0732">Signal</keyword>
<dbReference type="AlphaFoldDB" id="A0A077ZQS7"/>
<evidence type="ECO:0000313" key="7">
    <source>
        <dbReference type="Proteomes" id="UP000039865"/>
    </source>
</evidence>
<reference evidence="6 7" key="1">
    <citation type="submission" date="2014-06" db="EMBL/GenBank/DDBJ databases">
        <authorList>
            <person name="Swart Estienne"/>
        </authorList>
    </citation>
    <scope>NUCLEOTIDE SEQUENCE [LARGE SCALE GENOMIC DNA]</scope>
    <source>
        <strain evidence="6 7">130c</strain>
    </source>
</reference>
<dbReference type="GO" id="GO:0042742">
    <property type="term" value="P:defense response to bacterium"/>
    <property type="evidence" value="ECO:0007669"/>
    <property type="project" value="UniProtKB-KW"/>
</dbReference>
<dbReference type="InterPro" id="IPR006212">
    <property type="entry name" value="Furin_repeat"/>
</dbReference>
<evidence type="ECO:0000256" key="1">
    <source>
        <dbReference type="ARBA" id="ARBA00022529"/>
    </source>
</evidence>
<dbReference type="SUPFAM" id="SSF53300">
    <property type="entry name" value="vWA-like"/>
    <property type="match status" value="1"/>
</dbReference>
<dbReference type="EMBL" id="CCKQ01001169">
    <property type="protein sequence ID" value="CDW72283.1"/>
    <property type="molecule type" value="Genomic_DNA"/>
</dbReference>
<dbReference type="GO" id="GO:0031640">
    <property type="term" value="P:killing of cells of another organism"/>
    <property type="evidence" value="ECO:0007669"/>
    <property type="project" value="UniProtKB-KW"/>
</dbReference>
<proteinExistence type="predicted"/>
<accession>A0A077ZQS7</accession>
<dbReference type="SUPFAM" id="SSF57184">
    <property type="entry name" value="Growth factor receptor domain"/>
    <property type="match status" value="1"/>
</dbReference>
<evidence type="ECO:0000256" key="2">
    <source>
        <dbReference type="ARBA" id="ARBA00022638"/>
    </source>
</evidence>
<dbReference type="PROSITE" id="PS50234">
    <property type="entry name" value="VWFA"/>
    <property type="match status" value="1"/>
</dbReference>
<evidence type="ECO:0000259" key="5">
    <source>
        <dbReference type="PROSITE" id="PS50234"/>
    </source>
</evidence>
<gene>
    <name evidence="6" type="primary">Contig1728.g1873</name>
    <name evidence="6" type="ORF">STYLEM_1241</name>
</gene>
<dbReference type="InterPro" id="IPR023347">
    <property type="entry name" value="Lysozyme_dom_sf"/>
</dbReference>
<keyword evidence="2" id="KW-0081">Bacteriolytic enzyme</keyword>
<dbReference type="InterPro" id="IPR031922">
    <property type="entry name" value="Pesticin_C"/>
</dbReference>
<dbReference type="SMART" id="SM00327">
    <property type="entry name" value="VWA"/>
    <property type="match status" value="1"/>
</dbReference>
<feature type="signal peptide" evidence="4">
    <location>
        <begin position="1"/>
        <end position="18"/>
    </location>
</feature>
<feature type="coiled-coil region" evidence="3">
    <location>
        <begin position="219"/>
        <end position="246"/>
    </location>
</feature>
<evidence type="ECO:0000256" key="3">
    <source>
        <dbReference type="SAM" id="Coils"/>
    </source>
</evidence>
<dbReference type="CDD" id="cd00064">
    <property type="entry name" value="FU"/>
    <property type="match status" value="1"/>
</dbReference>
<dbReference type="InterPro" id="IPR009030">
    <property type="entry name" value="Growth_fac_rcpt_cys_sf"/>
</dbReference>
<organism evidence="6 7">
    <name type="scientific">Stylonychia lemnae</name>
    <name type="common">Ciliate</name>
    <dbReference type="NCBI Taxonomy" id="5949"/>
    <lineage>
        <taxon>Eukaryota</taxon>
        <taxon>Sar</taxon>
        <taxon>Alveolata</taxon>
        <taxon>Ciliophora</taxon>
        <taxon>Intramacronucleata</taxon>
        <taxon>Spirotrichea</taxon>
        <taxon>Stichotrichia</taxon>
        <taxon>Sporadotrichida</taxon>
        <taxon>Oxytrichidae</taxon>
        <taxon>Stylonychinae</taxon>
        <taxon>Stylonychia</taxon>
    </lineage>
</organism>
<feature type="chain" id="PRO_5001728869" evidence="4">
    <location>
        <begin position="19"/>
        <end position="648"/>
    </location>
</feature>
<dbReference type="GO" id="GO:0003796">
    <property type="term" value="F:lysozyme activity"/>
    <property type="evidence" value="ECO:0007669"/>
    <property type="project" value="InterPro"/>
</dbReference>
<dbReference type="Proteomes" id="UP000039865">
    <property type="component" value="Unassembled WGS sequence"/>
</dbReference>
<dbReference type="Pfam" id="PF00092">
    <property type="entry name" value="VWA"/>
    <property type="match status" value="1"/>
</dbReference>
<dbReference type="PANTHER" id="PTHR24020">
    <property type="entry name" value="COLLAGEN ALPHA"/>
    <property type="match status" value="1"/>
</dbReference>
<dbReference type="InterPro" id="IPR050525">
    <property type="entry name" value="ECM_Assembly_Org"/>
</dbReference>
<sequence length="648" mass="73040">MLIRNLIIGFSLLQLVSLQEYDSQDCYQCSIQPCGCKLFKCSQGPIYPEGVEDLSRGFTGCQALSQPFVNAVIIQKLQGTCLCPYVNVDKNCKPIGDKRIMIGSGFDLTMSSSDILDKLKPFQGIKENPIKFIQESKSLELTLNEVQTFDLVLMGSEVLNMGKYYNSNYFNAPSIYGKLNPQKPNFEELTRGIRTLFYSFQRQYGSPSNYQRLWNYALRANYSQIMKELEREAEHSNRKHIEAQILKYCLEKCSESNAANIMFVIDGSWSIKIENYNTQKQFMVNLLESMKIEKDQQEAALVLFSNQVELKSDFSGDKVSLINTVRLMHYPNSDTQTDLALVESAKIFKGQIQKRPNVINLLFILTDGQPSVPINQQSIDNLKELNIKTFAIGIGPDIKNETLAYLSGDNATDYSRVYQVSQFDKLKQLLNSINQLACSTPTEIDFQINNLTNIVLDDTGAQYFVLLQKYVYLRIDLSKYIVQSNTSGDSSNQNAQSQLQNNENEVELYYSFTEELPNQFVNDGKGKRVGDSVEAVIVNNATNKTFFAVKQTKEMKSQAKLHVQPLVFDHCSVNCVSCLNENICKTCSEGFVLLNDKCVKPSINDNPYIGPILAGVVSVVSLGGYFTFGRTAAVSQIQSNSDQHEKND</sequence>
<evidence type="ECO:0000313" key="6">
    <source>
        <dbReference type="EMBL" id="CDW72283.1"/>
    </source>
</evidence>
<dbReference type="Pfam" id="PF16754">
    <property type="entry name" value="Pesticin"/>
    <property type="match status" value="1"/>
</dbReference>
<dbReference type="Gene3D" id="3.40.50.410">
    <property type="entry name" value="von Willebrand factor, type A domain"/>
    <property type="match status" value="1"/>
</dbReference>
<name>A0A077ZQS7_STYLE</name>
<dbReference type="PANTHER" id="PTHR24020:SF20">
    <property type="entry name" value="PH DOMAIN-CONTAINING PROTEIN"/>
    <property type="match status" value="1"/>
</dbReference>